<dbReference type="GO" id="GO:0005737">
    <property type="term" value="C:cytoplasm"/>
    <property type="evidence" value="ECO:0007669"/>
    <property type="project" value="UniProtKB-SubCell"/>
</dbReference>
<comment type="function">
    <text evidence="6">Catalyzes the 2'-O-methylation of the ribose of cytidine 1402 (C1402) in 16S rRNA.</text>
</comment>
<proteinExistence type="inferred from homology"/>
<keyword evidence="4 6" id="KW-0808">Transferase</keyword>
<dbReference type="AlphaFoldDB" id="D2Z900"/>
<dbReference type="Gene3D" id="3.30.950.10">
    <property type="entry name" value="Methyltransferase, Cobalt-precorrin-4 Transmethylase, Domain 2"/>
    <property type="match status" value="1"/>
</dbReference>
<dbReference type="InterPro" id="IPR014777">
    <property type="entry name" value="4pyrrole_Mease_sub1"/>
</dbReference>
<dbReference type="InterPro" id="IPR018063">
    <property type="entry name" value="SAM_MeTrfase_RsmI_CS"/>
</dbReference>
<evidence type="ECO:0000256" key="5">
    <source>
        <dbReference type="ARBA" id="ARBA00022691"/>
    </source>
</evidence>
<dbReference type="EC" id="2.1.1.198" evidence="6"/>
<organism evidence="8 9">
    <name type="scientific">Dethiosulfovibrio peptidovorans DSM 11002</name>
    <dbReference type="NCBI Taxonomy" id="469381"/>
    <lineage>
        <taxon>Bacteria</taxon>
        <taxon>Thermotogati</taxon>
        <taxon>Synergistota</taxon>
        <taxon>Synergistia</taxon>
        <taxon>Synergistales</taxon>
        <taxon>Dethiosulfovibrionaceae</taxon>
        <taxon>Dethiosulfovibrio</taxon>
    </lineage>
</organism>
<keyword evidence="1 6" id="KW-0963">Cytoplasm</keyword>
<evidence type="ECO:0000256" key="3">
    <source>
        <dbReference type="ARBA" id="ARBA00022603"/>
    </source>
</evidence>
<comment type="similarity">
    <text evidence="6">Belongs to the methyltransferase superfamily. RsmI family.</text>
</comment>
<dbReference type="InterPro" id="IPR008189">
    <property type="entry name" value="rRNA_ssu_MeTfrase_I"/>
</dbReference>
<protein>
    <recommendedName>
        <fullName evidence="6">Ribosomal RNA small subunit methyltransferase I</fullName>
        <ecNumber evidence="6">2.1.1.198</ecNumber>
    </recommendedName>
    <alternativeName>
        <fullName evidence="6">16S rRNA 2'-O-ribose C1402 methyltransferase</fullName>
    </alternativeName>
    <alternativeName>
        <fullName evidence="6">rRNA (cytidine-2'-O-)-methyltransferase RsmI</fullName>
    </alternativeName>
</protein>
<evidence type="ECO:0000313" key="9">
    <source>
        <dbReference type="Proteomes" id="UP000006427"/>
    </source>
</evidence>
<gene>
    <name evidence="6" type="primary">rsmI</name>
    <name evidence="8" type="ORF">Dpep_1923</name>
</gene>
<dbReference type="PIRSF" id="PIRSF005917">
    <property type="entry name" value="MTase_YraL"/>
    <property type="match status" value="1"/>
</dbReference>
<dbReference type="PROSITE" id="PS01296">
    <property type="entry name" value="RSMI"/>
    <property type="match status" value="1"/>
</dbReference>
<dbReference type="InterPro" id="IPR014776">
    <property type="entry name" value="4pyrrole_Mease_sub2"/>
</dbReference>
<keyword evidence="9" id="KW-1185">Reference proteome</keyword>
<evidence type="ECO:0000256" key="2">
    <source>
        <dbReference type="ARBA" id="ARBA00022552"/>
    </source>
</evidence>
<dbReference type="EMBL" id="ABTR02000001">
    <property type="protein sequence ID" value="EFC91947.1"/>
    <property type="molecule type" value="Genomic_DNA"/>
</dbReference>
<keyword evidence="2 6" id="KW-0698">rRNA processing</keyword>
<dbReference type="PANTHER" id="PTHR46111">
    <property type="entry name" value="RIBOSOMAL RNA SMALL SUBUNIT METHYLTRANSFERASE I"/>
    <property type="match status" value="1"/>
</dbReference>
<keyword evidence="5 6" id="KW-0949">S-adenosyl-L-methionine</keyword>
<evidence type="ECO:0000256" key="6">
    <source>
        <dbReference type="HAMAP-Rule" id="MF_01877"/>
    </source>
</evidence>
<dbReference type="eggNOG" id="COG0313">
    <property type="taxonomic scope" value="Bacteria"/>
</dbReference>
<dbReference type="NCBIfam" id="TIGR00096">
    <property type="entry name" value="16S rRNA (cytidine(1402)-2'-O)-methyltransferase"/>
    <property type="match status" value="1"/>
</dbReference>
<dbReference type="PANTHER" id="PTHR46111:SF1">
    <property type="entry name" value="RIBOSOMAL RNA SMALL SUBUNIT METHYLTRANSFERASE I"/>
    <property type="match status" value="1"/>
</dbReference>
<dbReference type="InterPro" id="IPR035996">
    <property type="entry name" value="4pyrrol_Methylase_sf"/>
</dbReference>
<dbReference type="HAMAP" id="MF_01877">
    <property type="entry name" value="16SrRNA_methyltr_I"/>
    <property type="match status" value="1"/>
</dbReference>
<dbReference type="SUPFAM" id="SSF53790">
    <property type="entry name" value="Tetrapyrrole methylase"/>
    <property type="match status" value="1"/>
</dbReference>
<dbReference type="FunFam" id="3.40.1010.10:FF:000007">
    <property type="entry name" value="Ribosomal RNA small subunit methyltransferase I"/>
    <property type="match status" value="1"/>
</dbReference>
<keyword evidence="3 6" id="KW-0489">Methyltransferase</keyword>
<dbReference type="STRING" id="469381.Dpep_1923"/>
<dbReference type="PaxDb" id="469381-Dpep_1923"/>
<evidence type="ECO:0000256" key="4">
    <source>
        <dbReference type="ARBA" id="ARBA00022679"/>
    </source>
</evidence>
<comment type="catalytic activity">
    <reaction evidence="6">
        <text>cytidine(1402) in 16S rRNA + S-adenosyl-L-methionine = 2'-O-methylcytidine(1402) in 16S rRNA + S-adenosyl-L-homocysteine + H(+)</text>
        <dbReference type="Rhea" id="RHEA:42924"/>
        <dbReference type="Rhea" id="RHEA-COMP:10285"/>
        <dbReference type="Rhea" id="RHEA-COMP:10286"/>
        <dbReference type="ChEBI" id="CHEBI:15378"/>
        <dbReference type="ChEBI" id="CHEBI:57856"/>
        <dbReference type="ChEBI" id="CHEBI:59789"/>
        <dbReference type="ChEBI" id="CHEBI:74495"/>
        <dbReference type="ChEBI" id="CHEBI:82748"/>
        <dbReference type="EC" id="2.1.1.198"/>
    </reaction>
</comment>
<name>D2Z900_9BACT</name>
<dbReference type="GO" id="GO:0070677">
    <property type="term" value="F:rRNA (cytosine-2'-O-)-methyltransferase activity"/>
    <property type="evidence" value="ECO:0007669"/>
    <property type="project" value="UniProtKB-UniRule"/>
</dbReference>
<comment type="subcellular location">
    <subcellularLocation>
        <location evidence="6">Cytoplasm</location>
    </subcellularLocation>
</comment>
<reference evidence="8 9" key="1">
    <citation type="journal article" date="2010" name="Stand. Genomic Sci.">
        <title>Permanent draft genome sequence of Dethiosulfovibrio peptidovorans type strain (SEBR 4207).</title>
        <authorList>
            <person name="Labutti K."/>
            <person name="Mayilraj S."/>
            <person name="Clum A."/>
            <person name="Lucas S."/>
            <person name="Glavina Del Rio T."/>
            <person name="Nolan M."/>
            <person name="Tice H."/>
            <person name="Cheng J.F."/>
            <person name="Pitluck S."/>
            <person name="Liolios K."/>
            <person name="Ivanova N."/>
            <person name="Mavromatis K."/>
            <person name="Mikhailova N."/>
            <person name="Pati A."/>
            <person name="Goodwin L."/>
            <person name="Chen A."/>
            <person name="Palaniappan K."/>
            <person name="Land M."/>
            <person name="Hauser L."/>
            <person name="Chang Y.J."/>
            <person name="Jeffries C.D."/>
            <person name="Rohde M."/>
            <person name="Spring S."/>
            <person name="Goker M."/>
            <person name="Woyke T."/>
            <person name="Bristow J."/>
            <person name="Eisen J.A."/>
            <person name="Markowitz V."/>
            <person name="Hugenholtz P."/>
            <person name="Kyrpides N.C."/>
            <person name="Klenk H.P."/>
            <person name="Lapidus A."/>
        </authorList>
    </citation>
    <scope>NUCLEOTIDE SEQUENCE [LARGE SCALE GENOMIC DNA]</scope>
    <source>
        <strain evidence="8 9">DSM 11002</strain>
    </source>
</reference>
<dbReference type="Gene3D" id="3.40.1010.10">
    <property type="entry name" value="Cobalt-precorrin-4 Transmethylase, Domain 1"/>
    <property type="match status" value="1"/>
</dbReference>
<dbReference type="Pfam" id="PF00590">
    <property type="entry name" value="TP_methylase"/>
    <property type="match status" value="1"/>
</dbReference>
<dbReference type="RefSeq" id="WP_005661671.1">
    <property type="nucleotide sequence ID" value="NZ_ABTR02000001.1"/>
</dbReference>
<evidence type="ECO:0000256" key="1">
    <source>
        <dbReference type="ARBA" id="ARBA00022490"/>
    </source>
</evidence>
<sequence length="274" mass="30368">MPLIVIPTPVGNMDDITLRALEELEKADVVACEDTRHSGLLLKRHGIDARLLSYHKHNEAGRSEELLDLLAQGKRVALISDAGTPGISDPGYEIVRKTVDEGFEIDVLPGATAFVPALILSGLPPHPCLFFGFLSDREGDRTRELVGLKDIPWTLVFYVSPHKVVRHLESMISVFGDRKSALVREISKIHQEALRGSLTTVLRKAESGLKGEMVLIVEGASVDSEDEEIRWKERALDMVRKGMSLKDVASTLSEELRIPKNPIKKWLLGQKGIK</sequence>
<comment type="caution">
    <text evidence="8">The sequence shown here is derived from an EMBL/GenBank/DDBJ whole genome shotgun (WGS) entry which is preliminary data.</text>
</comment>
<feature type="domain" description="Tetrapyrrole methylase" evidence="7">
    <location>
        <begin position="3"/>
        <end position="200"/>
    </location>
</feature>
<dbReference type="CDD" id="cd11648">
    <property type="entry name" value="RsmI"/>
    <property type="match status" value="1"/>
</dbReference>
<dbReference type="InterPro" id="IPR000878">
    <property type="entry name" value="4pyrrol_Mease"/>
</dbReference>
<accession>D2Z900</accession>
<evidence type="ECO:0000313" key="8">
    <source>
        <dbReference type="EMBL" id="EFC91947.1"/>
    </source>
</evidence>
<dbReference type="Proteomes" id="UP000006427">
    <property type="component" value="Unassembled WGS sequence"/>
</dbReference>
<dbReference type="OrthoDB" id="9809084at2"/>
<evidence type="ECO:0000259" key="7">
    <source>
        <dbReference type="Pfam" id="PF00590"/>
    </source>
</evidence>